<feature type="domain" description="Amine oxidase" evidence="7">
    <location>
        <begin position="167"/>
        <end position="405"/>
    </location>
</feature>
<dbReference type="InterPro" id="IPR050281">
    <property type="entry name" value="Flavin_monoamine_oxidase"/>
</dbReference>
<organism evidence="8 10">
    <name type="scientific">Aminobacter aminovorans</name>
    <name type="common">Chelatobacter heintzii</name>
    <dbReference type="NCBI Taxonomy" id="83263"/>
    <lineage>
        <taxon>Bacteria</taxon>
        <taxon>Pseudomonadati</taxon>
        <taxon>Pseudomonadota</taxon>
        <taxon>Alphaproteobacteria</taxon>
        <taxon>Hyphomicrobiales</taxon>
        <taxon>Phyllobacteriaceae</taxon>
        <taxon>Aminobacter</taxon>
    </lineage>
</organism>
<dbReference type="InterPro" id="IPR036188">
    <property type="entry name" value="FAD/NAD-bd_sf"/>
</dbReference>
<dbReference type="Pfam" id="PF01593">
    <property type="entry name" value="Amino_oxidase"/>
    <property type="match status" value="2"/>
</dbReference>
<dbReference type="InterPro" id="IPR002937">
    <property type="entry name" value="Amino_oxidase"/>
</dbReference>
<accession>A0AAC8YKH4</accession>
<comment type="similarity">
    <text evidence="2">Belongs to the tryptophan 2-monooxygenase family.</text>
</comment>
<reference evidence="8 10" key="1">
    <citation type="submission" date="2016-03" db="EMBL/GenBank/DDBJ databases">
        <title>Complete genome of Aminobacter aminovorans KCTC 2477.</title>
        <authorList>
            <person name="Kim K.M."/>
        </authorList>
    </citation>
    <scope>NUCLEOTIDE SEQUENCE [LARGE SCALE GENOMIC DNA]</scope>
    <source>
        <strain evidence="8 10">KCTC 2477</strain>
    </source>
</reference>
<dbReference type="EC" id="1.13.12.3" evidence="3"/>
<dbReference type="PRINTS" id="PR00411">
    <property type="entry name" value="PNDRDTASEI"/>
</dbReference>
<dbReference type="EMBL" id="CP015005">
    <property type="protein sequence ID" value="AMS39773.1"/>
    <property type="molecule type" value="Genomic_DNA"/>
</dbReference>
<dbReference type="SUPFAM" id="SSF54373">
    <property type="entry name" value="FAD-linked reductases, C-terminal domain"/>
    <property type="match status" value="1"/>
</dbReference>
<evidence type="ECO:0000256" key="6">
    <source>
        <dbReference type="ARBA" id="ARBA00047321"/>
    </source>
</evidence>
<evidence type="ECO:0000256" key="4">
    <source>
        <dbReference type="ARBA" id="ARBA00017871"/>
    </source>
</evidence>
<evidence type="ECO:0000256" key="1">
    <source>
        <dbReference type="ARBA" id="ARBA00004814"/>
    </source>
</evidence>
<keyword evidence="5" id="KW-0073">Auxin biosynthesis</keyword>
<feature type="domain" description="Amine oxidase" evidence="7">
    <location>
        <begin position="14"/>
        <end position="123"/>
    </location>
</feature>
<dbReference type="RefSeq" id="WP_067955851.1">
    <property type="nucleotide sequence ID" value="NZ_CP015005.1"/>
</dbReference>
<evidence type="ECO:0000313" key="9">
    <source>
        <dbReference type="EMBL" id="MBB3707059.1"/>
    </source>
</evidence>
<dbReference type="Gene3D" id="3.50.50.60">
    <property type="entry name" value="FAD/NAD(P)-binding domain"/>
    <property type="match status" value="1"/>
</dbReference>
<name>A0AAC8YKH4_AMIAI</name>
<sequence length="417" mass="44859">MDDVDVVIVGAGSAGLSAAKVLRAAGLSFKVLEAMDRIGGRAWTSSKHFGAPFDIGCAWLHAADRNPYFPEAEAAGWTMHHHDMNIDHLYYRNRKASEAEEAEVKQADAAMAALLESHADPDDQLGALLAKGRSSRAAATFCGPMDFGADEDEISIADFRNAADLDPNYFTREGYGALVARFGADVPVELATPVRRIDWDGAGVSCHTDRGVLRAGAAIVTASPAVLAFEEIAFSPALPEHYMTAFFDLPMGMLTKLPVEIKGSRLGLKPFDDLLIERSARHDIYFLSFPFDLDLMVGFVGGDFAWELSAAGEAAGVDFATDRLCEIFGNDTRKHVGRAMMTNWGGERYVRGAYAAARPGRSEARSVLMQPLGERIFFAGEHLAGPLIQTCGGARLSGEAVAGQVASQLATHWRTSA</sequence>
<evidence type="ECO:0000313" key="8">
    <source>
        <dbReference type="EMBL" id="AMS39773.1"/>
    </source>
</evidence>
<comment type="catalytic activity">
    <reaction evidence="6">
        <text>L-tryptophan + O2 = indole-3-acetamide + CO2 + H2O</text>
        <dbReference type="Rhea" id="RHEA:16165"/>
        <dbReference type="ChEBI" id="CHEBI:15377"/>
        <dbReference type="ChEBI" id="CHEBI:15379"/>
        <dbReference type="ChEBI" id="CHEBI:16031"/>
        <dbReference type="ChEBI" id="CHEBI:16526"/>
        <dbReference type="ChEBI" id="CHEBI:57912"/>
        <dbReference type="EC" id="1.13.12.3"/>
    </reaction>
</comment>
<dbReference type="PANTHER" id="PTHR10742:SF410">
    <property type="entry name" value="LYSINE-SPECIFIC HISTONE DEMETHYLASE 2"/>
    <property type="match status" value="1"/>
</dbReference>
<comment type="pathway">
    <text evidence="1">Plant hormone metabolism; auxin biosynthesis.</text>
</comment>
<keyword evidence="9" id="KW-0560">Oxidoreductase</keyword>
<dbReference type="AlphaFoldDB" id="A0AAC8YKH4"/>
<dbReference type="Proteomes" id="UP000075755">
    <property type="component" value="Chromosome"/>
</dbReference>
<dbReference type="EMBL" id="JACICB010000012">
    <property type="protein sequence ID" value="MBB3707059.1"/>
    <property type="molecule type" value="Genomic_DNA"/>
</dbReference>
<evidence type="ECO:0000256" key="3">
    <source>
        <dbReference type="ARBA" id="ARBA00012535"/>
    </source>
</evidence>
<dbReference type="GO" id="GO:0050361">
    <property type="term" value="F:tryptophan 2-monooxygenase activity"/>
    <property type="evidence" value="ECO:0007669"/>
    <property type="project" value="UniProtKB-EC"/>
</dbReference>
<protein>
    <recommendedName>
        <fullName evidence="4">Tryptophan 2-monooxygenase</fullName>
        <ecNumber evidence="3">1.13.12.3</ecNumber>
    </recommendedName>
</protein>
<reference evidence="9 11" key="2">
    <citation type="submission" date="2020-08" db="EMBL/GenBank/DDBJ databases">
        <title>Genomic Encyclopedia of Type Strains, Phase IV (KMG-IV): sequencing the most valuable type-strain genomes for metagenomic binning, comparative biology and taxonomic classification.</title>
        <authorList>
            <person name="Goeker M."/>
        </authorList>
    </citation>
    <scope>NUCLEOTIDE SEQUENCE [LARGE SCALE GENOMIC DNA]</scope>
    <source>
        <strain evidence="9 11">DSM 10368</strain>
    </source>
</reference>
<evidence type="ECO:0000313" key="11">
    <source>
        <dbReference type="Proteomes" id="UP000577697"/>
    </source>
</evidence>
<evidence type="ECO:0000256" key="5">
    <source>
        <dbReference type="ARBA" id="ARBA00023070"/>
    </source>
</evidence>
<evidence type="ECO:0000313" key="10">
    <source>
        <dbReference type="Proteomes" id="UP000075755"/>
    </source>
</evidence>
<dbReference type="Proteomes" id="UP000577697">
    <property type="component" value="Unassembled WGS sequence"/>
</dbReference>
<keyword evidence="11" id="KW-1185">Reference proteome</keyword>
<dbReference type="KEGG" id="aak:AA2016_0835"/>
<evidence type="ECO:0000256" key="2">
    <source>
        <dbReference type="ARBA" id="ARBA00005833"/>
    </source>
</evidence>
<dbReference type="GO" id="GO:0009851">
    <property type="term" value="P:auxin biosynthetic process"/>
    <property type="evidence" value="ECO:0007669"/>
    <property type="project" value="UniProtKB-KW"/>
</dbReference>
<dbReference type="PANTHER" id="PTHR10742">
    <property type="entry name" value="FLAVIN MONOAMINE OXIDASE"/>
    <property type="match status" value="1"/>
</dbReference>
<evidence type="ECO:0000259" key="7">
    <source>
        <dbReference type="Pfam" id="PF01593"/>
    </source>
</evidence>
<dbReference type="SUPFAM" id="SSF51905">
    <property type="entry name" value="FAD/NAD(P)-binding domain"/>
    <property type="match status" value="1"/>
</dbReference>
<proteinExistence type="inferred from homology"/>
<gene>
    <name evidence="8" type="ORF">AA2016_0835</name>
    <name evidence="9" type="ORF">FHS67_003387</name>
</gene>